<evidence type="ECO:0000256" key="5">
    <source>
        <dbReference type="SAM" id="MobiDB-lite"/>
    </source>
</evidence>
<feature type="region of interest" description="Disordered" evidence="5">
    <location>
        <begin position="253"/>
        <end position="290"/>
    </location>
</feature>
<dbReference type="OMA" id="NCINIEL"/>
<evidence type="ECO:0000313" key="8">
    <source>
        <dbReference type="EMBL" id="ODN04758.1"/>
    </source>
</evidence>
<keyword evidence="9" id="KW-1185">Reference proteome</keyword>
<dbReference type="Proteomes" id="UP000094527">
    <property type="component" value="Unassembled WGS sequence"/>
</dbReference>
<dbReference type="STRING" id="48709.A0A1D2NHK7"/>
<evidence type="ECO:0000256" key="1">
    <source>
        <dbReference type="ARBA" id="ARBA00004173"/>
    </source>
</evidence>
<feature type="region of interest" description="Disordered" evidence="5">
    <location>
        <begin position="442"/>
        <end position="462"/>
    </location>
</feature>
<evidence type="ECO:0000256" key="2">
    <source>
        <dbReference type="ARBA" id="ARBA00009540"/>
    </source>
</evidence>
<dbReference type="AlphaFoldDB" id="A0A1D2NHK7"/>
<feature type="compositionally biased region" description="Basic and acidic residues" evidence="5">
    <location>
        <begin position="261"/>
        <end position="290"/>
    </location>
</feature>
<feature type="compositionally biased region" description="Basic and acidic residues" evidence="5">
    <location>
        <begin position="85"/>
        <end position="94"/>
    </location>
</feature>
<evidence type="ECO:0000259" key="7">
    <source>
        <dbReference type="PROSITE" id="PS51886"/>
    </source>
</evidence>
<feature type="compositionally biased region" description="Low complexity" evidence="5">
    <location>
        <begin position="442"/>
        <end position="458"/>
    </location>
</feature>
<dbReference type="GO" id="GO:0005634">
    <property type="term" value="C:nucleus"/>
    <property type="evidence" value="ECO:0007669"/>
    <property type="project" value="TreeGrafter"/>
</dbReference>
<sequence>MSFTFNKETRRSLRERLRDGINLIPGASSVVQPPPNLLDTNNPAKKIGQTGQQKKSHSVDSTQLSDESIKMQQPPCSPSYLVAENTHHGLDGDSRSGSVSSCSSASSSPSKYRTYVVKNNDTVTSIAASFDCTPSELLRVNRLITARVLFPGQVLKIPNKKTPQQQPEAPVGPPPNDPATASMLETLTYAQRKFLKVKVRHVTDGNGVVCGTLLITPNASCSTRTSGGRKLSCLQGPGLLWGETKLTQLVEEDTKIEEEGEVKPDATPETENHDPETDDSKSRLEQVTEHPLSEAAHNNITTWYFCLTIGRPKHAISLQENKGRGRNPLCITYGQKNIVRPEFWFSVSKEQVPELYKYWMFWWPHLYGEVDSQVISDRGYEAIDWDNLDVLESGVSLSTGQTGEEEQSMAQELNELTKESWEMLKQPYAKLSSFITTRGSSIMKSSSHSSQSSVSELSHAPHVHPASSTSGLFNSHTFSITNPMNSFFFDSFSNISPNHSVFDDTDDDDDEFADSSFEQVVTNEELRNLLAMGGDEMMAIHLPELIGGKSEILEEDDIKNITRHLTARAEGYPWTLIFTSSRDGFSLNSLYRRNSLMQEESPVMLLIQDTNSRAFGALVSCSFHTSDSFYGTGQSFLFTLRPEFKLFKWTGENLFFVKGNHDGIWIGAGDGKFGLYVDGDLNCGRTEPCQTYGNGALTEPEDFIIRTLECWAFGNYVLSTEGTSEAVK</sequence>
<feature type="domain" description="TLDc" evidence="7">
    <location>
        <begin position="551"/>
        <end position="714"/>
    </location>
</feature>
<dbReference type="GO" id="GO:0005739">
    <property type="term" value="C:mitochondrion"/>
    <property type="evidence" value="ECO:0007669"/>
    <property type="project" value="UniProtKB-SubCell"/>
</dbReference>
<dbReference type="InterPro" id="IPR018392">
    <property type="entry name" value="LysM"/>
</dbReference>
<comment type="similarity">
    <text evidence="2">Belongs to the OXR1 family.</text>
</comment>
<dbReference type="OrthoDB" id="26679at2759"/>
<gene>
    <name evidence="8" type="ORF">Ocin01_01915</name>
</gene>
<protein>
    <recommendedName>
        <fullName evidence="4">Oxidation resistance protein 1</fullName>
    </recommendedName>
</protein>
<reference evidence="8 9" key="1">
    <citation type="journal article" date="2016" name="Genome Biol. Evol.">
        <title>Gene Family Evolution Reflects Adaptation to Soil Environmental Stressors in the Genome of the Collembolan Orchesella cincta.</title>
        <authorList>
            <person name="Faddeeva-Vakhrusheva A."/>
            <person name="Derks M.F."/>
            <person name="Anvar S.Y."/>
            <person name="Agamennone V."/>
            <person name="Suring W."/>
            <person name="Smit S."/>
            <person name="van Straalen N.M."/>
            <person name="Roelofs D."/>
        </authorList>
    </citation>
    <scope>NUCLEOTIDE SEQUENCE [LARGE SCALE GENOMIC DNA]</scope>
    <source>
        <tissue evidence="8">Mixed pool</tissue>
    </source>
</reference>
<name>A0A1D2NHK7_ORCCI</name>
<accession>A0A1D2NHK7</accession>
<dbReference type="PANTHER" id="PTHR23354:SF62">
    <property type="entry name" value="MUSTARD, ISOFORM V"/>
    <property type="match status" value="1"/>
</dbReference>
<dbReference type="SMART" id="SM00584">
    <property type="entry name" value="TLDc"/>
    <property type="match status" value="1"/>
</dbReference>
<dbReference type="Gene3D" id="3.10.350.10">
    <property type="entry name" value="LysM domain"/>
    <property type="match status" value="1"/>
</dbReference>
<feature type="compositionally biased region" description="Polar residues" evidence="5">
    <location>
        <begin position="38"/>
        <end position="66"/>
    </location>
</feature>
<proteinExistence type="inferred from homology"/>
<dbReference type="SUPFAM" id="SSF54106">
    <property type="entry name" value="LysM domain"/>
    <property type="match status" value="1"/>
</dbReference>
<dbReference type="GO" id="GO:0006979">
    <property type="term" value="P:response to oxidative stress"/>
    <property type="evidence" value="ECO:0007669"/>
    <property type="project" value="TreeGrafter"/>
</dbReference>
<dbReference type="EMBL" id="LJIJ01000036">
    <property type="protein sequence ID" value="ODN04758.1"/>
    <property type="molecule type" value="Genomic_DNA"/>
</dbReference>
<feature type="region of interest" description="Disordered" evidence="5">
    <location>
        <begin position="25"/>
        <end position="111"/>
    </location>
</feature>
<dbReference type="PROSITE" id="PS51886">
    <property type="entry name" value="TLDC"/>
    <property type="match status" value="1"/>
</dbReference>
<keyword evidence="3" id="KW-0496">Mitochondrion</keyword>
<feature type="domain" description="LysM" evidence="6">
    <location>
        <begin position="113"/>
        <end position="157"/>
    </location>
</feature>
<dbReference type="PROSITE" id="PS51782">
    <property type="entry name" value="LYSM"/>
    <property type="match status" value="1"/>
</dbReference>
<dbReference type="Pfam" id="PF07534">
    <property type="entry name" value="TLD"/>
    <property type="match status" value="1"/>
</dbReference>
<feature type="compositionally biased region" description="Low complexity" evidence="5">
    <location>
        <begin position="95"/>
        <end position="110"/>
    </location>
</feature>
<dbReference type="PANTHER" id="PTHR23354">
    <property type="entry name" value="NUCLEOLAR PROTEIN 7/ESTROGEN RECEPTOR COACTIVATOR-RELATED"/>
    <property type="match status" value="1"/>
</dbReference>
<evidence type="ECO:0000256" key="4">
    <source>
        <dbReference type="ARBA" id="ARBA00040604"/>
    </source>
</evidence>
<dbReference type="SMART" id="SM00257">
    <property type="entry name" value="LysM"/>
    <property type="match status" value="1"/>
</dbReference>
<evidence type="ECO:0000256" key="3">
    <source>
        <dbReference type="ARBA" id="ARBA00023128"/>
    </source>
</evidence>
<evidence type="ECO:0000313" key="9">
    <source>
        <dbReference type="Proteomes" id="UP000094527"/>
    </source>
</evidence>
<evidence type="ECO:0000259" key="6">
    <source>
        <dbReference type="PROSITE" id="PS51782"/>
    </source>
</evidence>
<comment type="subcellular location">
    <subcellularLocation>
        <location evidence="1">Mitochondrion</location>
    </subcellularLocation>
</comment>
<dbReference type="Pfam" id="PF01476">
    <property type="entry name" value="LysM"/>
    <property type="match status" value="1"/>
</dbReference>
<organism evidence="8 9">
    <name type="scientific">Orchesella cincta</name>
    <name type="common">Springtail</name>
    <name type="synonym">Podura cincta</name>
    <dbReference type="NCBI Taxonomy" id="48709"/>
    <lineage>
        <taxon>Eukaryota</taxon>
        <taxon>Metazoa</taxon>
        <taxon>Ecdysozoa</taxon>
        <taxon>Arthropoda</taxon>
        <taxon>Hexapoda</taxon>
        <taxon>Collembola</taxon>
        <taxon>Entomobryomorpha</taxon>
        <taxon>Entomobryoidea</taxon>
        <taxon>Orchesellidae</taxon>
        <taxon>Orchesellinae</taxon>
        <taxon>Orchesella</taxon>
    </lineage>
</organism>
<dbReference type="InterPro" id="IPR006571">
    <property type="entry name" value="TLDc_dom"/>
</dbReference>
<comment type="caution">
    <text evidence="8">The sequence shown here is derived from an EMBL/GenBank/DDBJ whole genome shotgun (WGS) entry which is preliminary data.</text>
</comment>
<dbReference type="InterPro" id="IPR036779">
    <property type="entry name" value="LysM_dom_sf"/>
</dbReference>
<dbReference type="CDD" id="cd00118">
    <property type="entry name" value="LysM"/>
    <property type="match status" value="1"/>
</dbReference>